<organism evidence="2 3">
    <name type="scientific">Streptomyces flaveolus</name>
    <dbReference type="NCBI Taxonomy" id="67297"/>
    <lineage>
        <taxon>Bacteria</taxon>
        <taxon>Bacillati</taxon>
        <taxon>Actinomycetota</taxon>
        <taxon>Actinomycetes</taxon>
        <taxon>Kitasatosporales</taxon>
        <taxon>Streptomycetaceae</taxon>
        <taxon>Streptomyces</taxon>
    </lineage>
</organism>
<protein>
    <submittedName>
        <fullName evidence="2">Uncharacterized protein</fullName>
    </submittedName>
</protein>
<feature type="compositionally biased region" description="Pro residues" evidence="1">
    <location>
        <begin position="21"/>
        <end position="35"/>
    </location>
</feature>
<dbReference type="RefSeq" id="WP_350726232.1">
    <property type="nucleotide sequence ID" value="NZ_JBEPCO010000090.1"/>
</dbReference>
<reference evidence="2 3" key="1">
    <citation type="submission" date="2024-06" db="EMBL/GenBank/DDBJ databases">
        <title>The Natural Products Discovery Center: Release of the First 8490 Sequenced Strains for Exploring Actinobacteria Biosynthetic Diversity.</title>
        <authorList>
            <person name="Kalkreuter E."/>
            <person name="Kautsar S.A."/>
            <person name="Yang D."/>
            <person name="Bader C.D."/>
            <person name="Teijaro C.N."/>
            <person name="Fluegel L."/>
            <person name="Davis C.M."/>
            <person name="Simpson J.R."/>
            <person name="Lauterbach L."/>
            <person name="Steele A.D."/>
            <person name="Gui C."/>
            <person name="Meng S."/>
            <person name="Li G."/>
            <person name="Viehrig K."/>
            <person name="Ye F."/>
            <person name="Su P."/>
            <person name="Kiefer A.F."/>
            <person name="Nichols A."/>
            <person name="Cepeda A.J."/>
            <person name="Yan W."/>
            <person name="Fan B."/>
            <person name="Jiang Y."/>
            <person name="Adhikari A."/>
            <person name="Zheng C.-J."/>
            <person name="Schuster L."/>
            <person name="Cowan T.M."/>
            <person name="Smanski M.J."/>
            <person name="Chevrette M.G."/>
            <person name="De Carvalho L.P.S."/>
            <person name="Shen B."/>
        </authorList>
    </citation>
    <scope>NUCLEOTIDE SEQUENCE [LARGE SCALE GENOMIC DNA]</scope>
    <source>
        <strain evidence="2 3">NPDC000632</strain>
    </source>
</reference>
<keyword evidence="3" id="KW-1185">Reference proteome</keyword>
<dbReference type="Proteomes" id="UP001490330">
    <property type="component" value="Unassembled WGS sequence"/>
</dbReference>
<sequence>MPGAHRVSGPPARLTNRPTPDRPPGPAAEGPPPAGPAAGRARRRPGPPPAVAADRARAADRAYAADPPRGRRARVGVPPCSSRTLERRPPRTFLWSRCTRCGWYACFLEDQQAMEHTMAVQDHARDACELDGQMLLPTDGW</sequence>
<accession>A0ABV1VCP5</accession>
<evidence type="ECO:0000313" key="3">
    <source>
        <dbReference type="Proteomes" id="UP001490330"/>
    </source>
</evidence>
<dbReference type="EMBL" id="JBEPCV010000005">
    <property type="protein sequence ID" value="MER6903770.1"/>
    <property type="molecule type" value="Genomic_DNA"/>
</dbReference>
<gene>
    <name evidence="2" type="ORF">ABT322_08270</name>
</gene>
<proteinExistence type="predicted"/>
<comment type="caution">
    <text evidence="2">The sequence shown here is derived from an EMBL/GenBank/DDBJ whole genome shotgun (WGS) entry which is preliminary data.</text>
</comment>
<feature type="region of interest" description="Disordered" evidence="1">
    <location>
        <begin position="1"/>
        <end position="86"/>
    </location>
</feature>
<evidence type="ECO:0000313" key="2">
    <source>
        <dbReference type="EMBL" id="MER6903770.1"/>
    </source>
</evidence>
<evidence type="ECO:0000256" key="1">
    <source>
        <dbReference type="SAM" id="MobiDB-lite"/>
    </source>
</evidence>
<name>A0ABV1VCP5_9ACTN</name>